<organism evidence="1 2">
    <name type="scientific">Actinacidiphila cocklensis</name>
    <dbReference type="NCBI Taxonomy" id="887465"/>
    <lineage>
        <taxon>Bacteria</taxon>
        <taxon>Bacillati</taxon>
        <taxon>Actinomycetota</taxon>
        <taxon>Actinomycetes</taxon>
        <taxon>Kitasatosporales</taxon>
        <taxon>Streptomycetaceae</taxon>
        <taxon>Actinacidiphila</taxon>
    </lineage>
</organism>
<proteinExistence type="predicted"/>
<comment type="caution">
    <text evidence="1">The sequence shown here is derived from an EMBL/GenBank/DDBJ whole genome shotgun (WGS) entry which is preliminary data.</text>
</comment>
<reference evidence="1" key="1">
    <citation type="submission" date="2021-05" db="EMBL/GenBank/DDBJ databases">
        <authorList>
            <person name="Arsene-Ploetze F."/>
        </authorList>
    </citation>
    <scope>NUCLEOTIDE SEQUENCE</scope>
    <source>
        <strain evidence="1">DSM 42138</strain>
    </source>
</reference>
<gene>
    <name evidence="1" type="ORF">SCOCK_210031</name>
</gene>
<dbReference type="AlphaFoldDB" id="A0A9W4E5Z6"/>
<sequence length="120" mass="13480">MEELEPCRRILAEAEREKRKGVNRRGYNPGFGFLDHRHRVLAAVLNRRNTVTLTLTARLLGRDRNTLSYHAHRTMPLLAFAAPDIAAALARPRLTHPPRSIEALQSVIADHESSINPGSN</sequence>
<accession>A0A9W4E5Z6</accession>
<evidence type="ECO:0000313" key="1">
    <source>
        <dbReference type="EMBL" id="CAG6393591.1"/>
    </source>
</evidence>
<evidence type="ECO:0000313" key="2">
    <source>
        <dbReference type="Proteomes" id="UP001152519"/>
    </source>
</evidence>
<dbReference type="Proteomes" id="UP001152519">
    <property type="component" value="Unassembled WGS sequence"/>
</dbReference>
<keyword evidence="2" id="KW-1185">Reference proteome</keyword>
<name>A0A9W4E5Z6_9ACTN</name>
<protein>
    <submittedName>
        <fullName evidence="1">Uncharacterized protein</fullName>
    </submittedName>
</protein>
<dbReference type="EMBL" id="CAJSLV010000050">
    <property type="protein sequence ID" value="CAG6393591.1"/>
    <property type="molecule type" value="Genomic_DNA"/>
</dbReference>